<dbReference type="EMBL" id="CAEZWV010000001">
    <property type="protein sequence ID" value="CAB4659527.1"/>
    <property type="molecule type" value="Genomic_DNA"/>
</dbReference>
<name>A0A6J6LC24_9ZZZZ</name>
<dbReference type="AlphaFoldDB" id="A0A6J6LC24"/>
<protein>
    <submittedName>
        <fullName evidence="1">Unannotated protein</fullName>
    </submittedName>
</protein>
<evidence type="ECO:0000313" key="1">
    <source>
        <dbReference type="EMBL" id="CAB4659527.1"/>
    </source>
</evidence>
<proteinExistence type="predicted"/>
<gene>
    <name evidence="1" type="ORF">UFOPK2295_00065</name>
</gene>
<reference evidence="1" key="1">
    <citation type="submission" date="2020-05" db="EMBL/GenBank/DDBJ databases">
        <authorList>
            <person name="Chiriac C."/>
            <person name="Salcher M."/>
            <person name="Ghai R."/>
            <person name="Kavagutti S V."/>
        </authorList>
    </citation>
    <scope>NUCLEOTIDE SEQUENCE</scope>
</reference>
<accession>A0A6J6LC24</accession>
<organism evidence="1">
    <name type="scientific">freshwater metagenome</name>
    <dbReference type="NCBI Taxonomy" id="449393"/>
    <lineage>
        <taxon>unclassified sequences</taxon>
        <taxon>metagenomes</taxon>
        <taxon>ecological metagenomes</taxon>
    </lineage>
</organism>
<sequence>MTEKNSNADQDIQNDAERFDFEDNEGFLNALNNRQGISLDLAREMTQQLNQLRQNSENTLLVGTDGLQTITVVLAPFSIVKVEGPVLIPTTEQYRIVSMVSREFVQAKAQICDHIADEEIAQKYWDDFLDGLFTTTAELGNSDDRQLLQIPDHPLP</sequence>